<dbReference type="SUPFAM" id="SSF51695">
    <property type="entry name" value="PLC-like phosphodiesterases"/>
    <property type="match status" value="1"/>
</dbReference>
<keyword evidence="2" id="KW-0812">Transmembrane</keyword>
<dbReference type="Gene3D" id="2.60.120.260">
    <property type="entry name" value="Galactose-binding domain-like"/>
    <property type="match status" value="1"/>
</dbReference>
<protein>
    <submittedName>
        <fullName evidence="5">Glycerophosphodiester phosphodiesterase</fullName>
    </submittedName>
</protein>
<keyword evidence="2" id="KW-0472">Membrane</keyword>
<evidence type="ECO:0000313" key="5">
    <source>
        <dbReference type="EMBL" id="PAT10602.1"/>
    </source>
</evidence>
<sequence length="563" mass="60819">MAIFTAIAQLASMTVSADAVETSPTHSIESVSELRLPLGDAPTPWIAAHRGQWRGFPENSIPGFLAAIRDGANILETDIRRTADGHLVLMHDPTVDRTTNGTGEVADLTLEQIKQLRLRQSLGNGPSAITSYEVPTLDELLDAVKGENVLIDLDKGWDYREQMYEELSARDMLDYGLFQGSPNVPDAVAFMKKHPEAFYMHIIGDDMEDQFEQFGEYTPDMIEIPWSSPEDFQGTDEFWEKVDAKTAVFADSMWNSISGGHTDEASLLDPSTGWGYHLSRGADVIQTDNVKAISAWRNGADVTKSGLRPDSIRVQAEDYVNDPALYSDADSKNECSAPVIHPESPVDACNLDGAKIIQYIRDGEFWALDFDVPTDGVYELSMRQSSDTEPGGVVTVETEDGQKGAVPAPNTTHNRNFSVINLGQFQLQRGTNRITFSFSHPDYMSVDWVQADPVPAGSQAQETLTTIATASAPSAETAVTSVQATTSIPATTGDNEPKTTTVTATPASNTSHESKGSADTSKNVGIFAGGAVFGAIAIVLAIIGGVSAILNNIVDQARELLEI</sequence>
<dbReference type="InterPro" id="IPR008979">
    <property type="entry name" value="Galactose-bd-like_sf"/>
</dbReference>
<evidence type="ECO:0000256" key="2">
    <source>
        <dbReference type="SAM" id="Phobius"/>
    </source>
</evidence>
<dbReference type="AlphaFoldDB" id="A0AB36RN91"/>
<organism evidence="5 6">
    <name type="scientific">Corynebacterium hadale</name>
    <dbReference type="NCBI Taxonomy" id="2026255"/>
    <lineage>
        <taxon>Bacteria</taxon>
        <taxon>Bacillati</taxon>
        <taxon>Actinomycetota</taxon>
        <taxon>Actinomycetes</taxon>
        <taxon>Mycobacteriales</taxon>
        <taxon>Corynebacteriaceae</taxon>
        <taxon>Corynebacterium</taxon>
    </lineage>
</organism>
<accession>A0AB36RN91</accession>
<dbReference type="GO" id="GO:0070291">
    <property type="term" value="P:N-acylethanolamine metabolic process"/>
    <property type="evidence" value="ECO:0007669"/>
    <property type="project" value="TreeGrafter"/>
</dbReference>
<feature type="transmembrane region" description="Helical" evidence="2">
    <location>
        <begin position="524"/>
        <end position="550"/>
    </location>
</feature>
<feature type="region of interest" description="Disordered" evidence="1">
    <location>
        <begin position="475"/>
        <end position="520"/>
    </location>
</feature>
<dbReference type="Pfam" id="PF16387">
    <property type="entry name" value="DUF4996"/>
    <property type="match status" value="1"/>
</dbReference>
<feature type="signal peptide" evidence="3">
    <location>
        <begin position="1"/>
        <end position="17"/>
    </location>
</feature>
<dbReference type="PROSITE" id="PS51704">
    <property type="entry name" value="GP_PDE"/>
    <property type="match status" value="1"/>
</dbReference>
<evidence type="ECO:0000256" key="1">
    <source>
        <dbReference type="SAM" id="MobiDB-lite"/>
    </source>
</evidence>
<feature type="chain" id="PRO_5044264172" evidence="3">
    <location>
        <begin position="18"/>
        <end position="563"/>
    </location>
</feature>
<keyword evidence="3" id="KW-0732">Signal</keyword>
<name>A0AB36RN91_9CORY</name>
<comment type="caution">
    <text evidence="5">The sequence shown here is derived from an EMBL/GenBank/DDBJ whole genome shotgun (WGS) entry which is preliminary data.</text>
</comment>
<feature type="compositionally biased region" description="Polar residues" evidence="1">
    <location>
        <begin position="475"/>
        <end position="494"/>
    </location>
</feature>
<evidence type="ECO:0000259" key="4">
    <source>
        <dbReference type="PROSITE" id="PS51704"/>
    </source>
</evidence>
<proteinExistence type="predicted"/>
<dbReference type="InterPro" id="IPR030395">
    <property type="entry name" value="GP_PDE_dom"/>
</dbReference>
<dbReference type="GO" id="GO:0008889">
    <property type="term" value="F:glycerophosphodiester phosphodiesterase activity"/>
    <property type="evidence" value="ECO:0007669"/>
    <property type="project" value="TreeGrafter"/>
</dbReference>
<dbReference type="EMBL" id="NSGP01000006">
    <property type="protein sequence ID" value="PAT10602.1"/>
    <property type="molecule type" value="Genomic_DNA"/>
</dbReference>
<feature type="domain" description="GP-PDE" evidence="4">
    <location>
        <begin position="44"/>
        <end position="297"/>
    </location>
</feature>
<dbReference type="GO" id="GO:0006644">
    <property type="term" value="P:phospholipid metabolic process"/>
    <property type="evidence" value="ECO:0007669"/>
    <property type="project" value="TreeGrafter"/>
</dbReference>
<dbReference type="GO" id="GO:0006580">
    <property type="term" value="P:ethanolamine metabolic process"/>
    <property type="evidence" value="ECO:0007669"/>
    <property type="project" value="TreeGrafter"/>
</dbReference>
<evidence type="ECO:0000313" key="6">
    <source>
        <dbReference type="Proteomes" id="UP000218041"/>
    </source>
</evidence>
<keyword evidence="2" id="KW-1133">Transmembrane helix</keyword>
<dbReference type="Proteomes" id="UP000218041">
    <property type="component" value="Unassembled WGS sequence"/>
</dbReference>
<dbReference type="PANTHER" id="PTHR46320:SF1">
    <property type="entry name" value="GLYCEROPHOSPHODIESTER PHOSPHODIESTERASE 1"/>
    <property type="match status" value="1"/>
</dbReference>
<dbReference type="InterPro" id="IPR032160">
    <property type="entry name" value="DUF4996"/>
</dbReference>
<dbReference type="Pfam" id="PF03009">
    <property type="entry name" value="GDPD"/>
    <property type="match status" value="1"/>
</dbReference>
<gene>
    <name evidence="5" type="ORF">CKJ80_06010</name>
</gene>
<dbReference type="SUPFAM" id="SSF49785">
    <property type="entry name" value="Galactose-binding domain-like"/>
    <property type="match status" value="1"/>
</dbReference>
<evidence type="ECO:0000256" key="3">
    <source>
        <dbReference type="SAM" id="SignalP"/>
    </source>
</evidence>
<dbReference type="Gene3D" id="3.20.20.190">
    <property type="entry name" value="Phosphatidylinositol (PI) phosphodiesterase"/>
    <property type="match status" value="1"/>
</dbReference>
<reference evidence="5 6" key="1">
    <citation type="submission" date="2017-08" db="EMBL/GenBank/DDBJ databases">
        <title>Whole genome sequences of 6 clinical strains closest to Corynebacterium imitans.</title>
        <authorList>
            <person name="Bernier A.-M."/>
            <person name="Burdz T."/>
            <person name="Bernard K."/>
        </authorList>
    </citation>
    <scope>NUCLEOTIDE SEQUENCE [LARGE SCALE GENOMIC DNA]</scope>
    <source>
        <strain evidence="5 6">NML92-0415</strain>
    </source>
</reference>
<dbReference type="CDD" id="cd08566">
    <property type="entry name" value="GDPD_AtGDE_like"/>
    <property type="match status" value="1"/>
</dbReference>
<dbReference type="PANTHER" id="PTHR46320">
    <property type="entry name" value="GLYCEROPHOSPHODIESTER PHOSPHODIESTERASE 1"/>
    <property type="match status" value="1"/>
</dbReference>
<dbReference type="InterPro" id="IPR017946">
    <property type="entry name" value="PLC-like_Pdiesterase_TIM-brl"/>
</dbReference>
<feature type="compositionally biased region" description="Low complexity" evidence="1">
    <location>
        <begin position="499"/>
        <end position="511"/>
    </location>
</feature>
<dbReference type="GO" id="GO:0005886">
    <property type="term" value="C:plasma membrane"/>
    <property type="evidence" value="ECO:0007669"/>
    <property type="project" value="TreeGrafter"/>
</dbReference>